<accession>A0ABY6CYJ0</accession>
<dbReference type="EMBL" id="CP106735">
    <property type="protein sequence ID" value="UXX78991.1"/>
    <property type="molecule type" value="Genomic_DNA"/>
</dbReference>
<feature type="signal peptide" evidence="1">
    <location>
        <begin position="1"/>
        <end position="19"/>
    </location>
</feature>
<sequence>MRIVIAAIVGWLSISTSFAQSNTPKYSNEFLAIGVNARALGMASAFTAVANDVSAGYWNPSGLTQLEYQYDVSVMHAQYFAGIANYDYLGFATKIDSVSSLGLSVIRFGIDDIPDTRFLYDANGALNYDNIQFFSASDYAFLFSYARKLDWLGGLDVGGNAKIIYRHAGNFATAWGYGIDLSATKSFKNLQLAVMLKDITGTYNAWSHNTELVADIYTQTGNVIPENSIEITLPRAVIGASYTFAIKQKFGLLLALDLETTTDGKRNTLIKTNSVSIDPRFGLEASYLSLFFLRFGAGQFQEIQNFDRSTSMVYQPNFGIGVKLKNFNIDYALTDIGDQAETPYSHVISLKLGFDDKK</sequence>
<keyword evidence="3" id="KW-1185">Reference proteome</keyword>
<keyword evidence="1" id="KW-0732">Signal</keyword>
<proteinExistence type="predicted"/>
<dbReference type="RefSeq" id="WP_263050735.1">
    <property type="nucleotide sequence ID" value="NZ_CP106735.1"/>
</dbReference>
<feature type="chain" id="PRO_5045936506" evidence="1">
    <location>
        <begin position="20"/>
        <end position="358"/>
    </location>
</feature>
<reference evidence="2" key="1">
    <citation type="submission" date="2022-10" db="EMBL/GenBank/DDBJ databases">
        <title>Comparative genomics and taxonomic characterization of three novel marine species of genus Reichenbachiella exhibiting antioxidant and polysaccharide degradation activities.</title>
        <authorList>
            <person name="Muhammad N."/>
            <person name="Lee Y.-J."/>
            <person name="Ko J."/>
            <person name="Kim S.-G."/>
        </authorList>
    </citation>
    <scope>NUCLEOTIDE SEQUENCE</scope>
    <source>
        <strain evidence="2">Wsw4-B4</strain>
    </source>
</reference>
<protein>
    <submittedName>
        <fullName evidence="2">PorV/PorQ family protein</fullName>
    </submittedName>
</protein>
<organism evidence="2 3">
    <name type="scientific">Reichenbachiella carrageenanivorans</name>
    <dbReference type="NCBI Taxonomy" id="2979869"/>
    <lineage>
        <taxon>Bacteria</taxon>
        <taxon>Pseudomonadati</taxon>
        <taxon>Bacteroidota</taxon>
        <taxon>Cytophagia</taxon>
        <taxon>Cytophagales</taxon>
        <taxon>Reichenbachiellaceae</taxon>
        <taxon>Reichenbachiella</taxon>
    </lineage>
</organism>
<evidence type="ECO:0000313" key="3">
    <source>
        <dbReference type="Proteomes" id="UP001062165"/>
    </source>
</evidence>
<evidence type="ECO:0000313" key="2">
    <source>
        <dbReference type="EMBL" id="UXX78991.1"/>
    </source>
</evidence>
<dbReference type="Proteomes" id="UP001062165">
    <property type="component" value="Chromosome"/>
</dbReference>
<name>A0ABY6CYJ0_9BACT</name>
<dbReference type="Gene3D" id="2.40.160.60">
    <property type="entry name" value="Outer membrane protein transport protein (OMPP1/FadL/TodX)"/>
    <property type="match status" value="1"/>
</dbReference>
<dbReference type="NCBIfam" id="NF033709">
    <property type="entry name" value="PorV_fam"/>
    <property type="match status" value="1"/>
</dbReference>
<evidence type="ECO:0000256" key="1">
    <source>
        <dbReference type="SAM" id="SignalP"/>
    </source>
</evidence>
<gene>
    <name evidence="2" type="ORF">N7E81_16680</name>
</gene>